<comment type="similarity">
    <text evidence="3 11">Belongs to the class-II pyridoxal-phosphate-dependent aminotransferase family. BioF subfamily.</text>
</comment>
<reference evidence="13" key="1">
    <citation type="submission" date="2016-01" db="EMBL/GenBank/DDBJ databases">
        <authorList>
            <person name="Mcilroy J.S."/>
            <person name="Karst M S."/>
            <person name="Albertsen M."/>
        </authorList>
    </citation>
    <scope>NUCLEOTIDE SEQUENCE</scope>
    <source>
        <strain evidence="13">Cfx-K</strain>
    </source>
</reference>
<dbReference type="SUPFAM" id="SSF53383">
    <property type="entry name" value="PLP-dependent transferases"/>
    <property type="match status" value="1"/>
</dbReference>
<dbReference type="PROSITE" id="PS00599">
    <property type="entry name" value="AA_TRANSFER_CLASS_2"/>
    <property type="match status" value="1"/>
</dbReference>
<dbReference type="InterPro" id="IPR004839">
    <property type="entry name" value="Aminotransferase_I/II_large"/>
</dbReference>
<dbReference type="GO" id="GO:0009102">
    <property type="term" value="P:biotin biosynthetic process"/>
    <property type="evidence" value="ECO:0007669"/>
    <property type="project" value="UniProtKB-UniRule"/>
</dbReference>
<dbReference type="UniPathway" id="UPA00078"/>
<dbReference type="PANTHER" id="PTHR13693:SF3">
    <property type="entry name" value="LD36009P"/>
    <property type="match status" value="1"/>
</dbReference>
<dbReference type="AlphaFoldDB" id="A0A160SZL2"/>
<dbReference type="InterPro" id="IPR050087">
    <property type="entry name" value="AON_synthase_class-II"/>
</dbReference>
<evidence type="ECO:0000256" key="6">
    <source>
        <dbReference type="ARBA" id="ARBA00022756"/>
    </source>
</evidence>
<dbReference type="NCBIfam" id="NF005394">
    <property type="entry name" value="PRK06939.1"/>
    <property type="match status" value="1"/>
</dbReference>
<gene>
    <name evidence="13" type="ORF">CFX0092_A0978</name>
</gene>
<comment type="pathway">
    <text evidence="2 11">Cofactor biosynthesis; biotin biosynthesis.</text>
</comment>
<dbReference type="Proteomes" id="UP000215027">
    <property type="component" value="Chromosome I"/>
</dbReference>
<evidence type="ECO:0000256" key="7">
    <source>
        <dbReference type="ARBA" id="ARBA00022898"/>
    </source>
</evidence>
<proteinExistence type="inferred from homology"/>
<dbReference type="InterPro" id="IPR001917">
    <property type="entry name" value="Aminotrans_II_pyridoxalP_BS"/>
</dbReference>
<evidence type="ECO:0000256" key="11">
    <source>
        <dbReference type="RuleBase" id="RU003693"/>
    </source>
</evidence>
<evidence type="ECO:0000256" key="2">
    <source>
        <dbReference type="ARBA" id="ARBA00004746"/>
    </source>
</evidence>
<sequence length="395" mass="42732">MTQDGRTDWLQAEIDNLKAAGLYNHIRTIDSPMDAWVTIDGRRLLNFCANNYLGLANHPRVRQAAQRGIDDYGVGPGAVRSIAGTTSLHATLEQKLAEFKHAEACLTFQSGFTANLATIAALVGPGDLIFSDELNHASIIDGCRLSRAETIRYRHNDTDDLRQKIAARADYKRRLIITDGVFSMDGDIAPLDQIAAVAEEHGIMLMVDDAHGEGVLGHGGRGIVDHFGLHGRVDVEVGTLSKAFGVVGGLVAGKAVIIDWLRQRGRPFLFSSAMTAPDAAACIEAVTILGESTELIDRLWANAELFRREMQAMGFNTGSSQTPIVPVMLGEAKLAQQFSRRLFEEGVFAMAIGYPTVAQGKARIRVMNSAAHNPGDIEIALETFGRVGRELGVIA</sequence>
<keyword evidence="7 10" id="KW-0663">Pyridoxal phosphate</keyword>
<dbReference type="NCBIfam" id="TIGR01825">
    <property type="entry name" value="gly_Cac_T_rel"/>
    <property type="match status" value="1"/>
</dbReference>
<keyword evidence="14" id="KW-1185">Reference proteome</keyword>
<dbReference type="KEGG" id="pbf:CFX0092_A0978"/>
<dbReference type="PANTHER" id="PTHR13693">
    <property type="entry name" value="CLASS II AMINOTRANSFERASE/8-AMINO-7-OXONONANOATE SYNTHASE"/>
    <property type="match status" value="1"/>
</dbReference>
<evidence type="ECO:0000256" key="1">
    <source>
        <dbReference type="ARBA" id="ARBA00001933"/>
    </source>
</evidence>
<name>A0A160SZL2_9CHLR</name>
<dbReference type="InterPro" id="IPR015421">
    <property type="entry name" value="PyrdxlP-dep_Trfase_major"/>
</dbReference>
<comment type="subunit">
    <text evidence="4 11">Homodimer.</text>
</comment>
<evidence type="ECO:0000256" key="4">
    <source>
        <dbReference type="ARBA" id="ARBA00011738"/>
    </source>
</evidence>
<evidence type="ECO:0000256" key="5">
    <source>
        <dbReference type="ARBA" id="ARBA00022679"/>
    </source>
</evidence>
<dbReference type="CDD" id="cd06454">
    <property type="entry name" value="KBL_like"/>
    <property type="match status" value="1"/>
</dbReference>
<dbReference type="InterPro" id="IPR015424">
    <property type="entry name" value="PyrdxlP-dep_Trfase"/>
</dbReference>
<keyword evidence="6" id="KW-0093">Biotin biosynthesis</keyword>
<dbReference type="EMBL" id="LN890655">
    <property type="protein sequence ID" value="CUS02856.2"/>
    <property type="molecule type" value="Genomic_DNA"/>
</dbReference>
<protein>
    <recommendedName>
        <fullName evidence="11">8-amino-7-ketopelargonate synthase</fullName>
        <ecNumber evidence="11">2.3.1.47</ecNumber>
    </recommendedName>
</protein>
<dbReference type="Gene3D" id="3.40.640.10">
    <property type="entry name" value="Type I PLP-dependent aspartate aminotransferase-like (Major domain)"/>
    <property type="match status" value="1"/>
</dbReference>
<accession>A0A160SZL2</accession>
<comment type="function">
    <text evidence="11">Catalyzes the decarboxylative condensation of pimeloyl-[acyl-carrier protein] and L-alanine to produce 8-amino-7-oxononanoate (AON), [acyl-carrier protein], and carbon dioxide.</text>
</comment>
<keyword evidence="8 13" id="KW-0012">Acyltransferase</keyword>
<evidence type="ECO:0000313" key="14">
    <source>
        <dbReference type="Proteomes" id="UP000215027"/>
    </source>
</evidence>
<organism evidence="13 14">
    <name type="scientific">Candidatus Promineifilum breve</name>
    <dbReference type="NCBI Taxonomy" id="1806508"/>
    <lineage>
        <taxon>Bacteria</taxon>
        <taxon>Bacillati</taxon>
        <taxon>Chloroflexota</taxon>
        <taxon>Ardenticatenia</taxon>
        <taxon>Candidatus Promineifilales</taxon>
        <taxon>Candidatus Promineifilaceae</taxon>
        <taxon>Candidatus Promineifilum</taxon>
    </lineage>
</organism>
<evidence type="ECO:0000256" key="8">
    <source>
        <dbReference type="ARBA" id="ARBA00023315"/>
    </source>
</evidence>
<dbReference type="FunFam" id="3.40.640.10:FF:000006">
    <property type="entry name" value="5-aminolevulinate synthase, mitochondrial"/>
    <property type="match status" value="1"/>
</dbReference>
<dbReference type="RefSeq" id="WP_095042425.1">
    <property type="nucleotide sequence ID" value="NZ_LN890655.1"/>
</dbReference>
<comment type="cofactor">
    <cofactor evidence="1 10 11">
        <name>pyridoxal 5'-phosphate</name>
        <dbReference type="ChEBI" id="CHEBI:597326"/>
    </cofactor>
</comment>
<dbReference type="InterPro" id="IPR015422">
    <property type="entry name" value="PyrdxlP-dep_Trfase_small"/>
</dbReference>
<evidence type="ECO:0000313" key="13">
    <source>
        <dbReference type="EMBL" id="CUS02856.2"/>
    </source>
</evidence>
<evidence type="ECO:0000256" key="9">
    <source>
        <dbReference type="ARBA" id="ARBA00047715"/>
    </source>
</evidence>
<comment type="catalytic activity">
    <reaction evidence="9 11">
        <text>6-carboxyhexanoyl-[ACP] + L-alanine + H(+) = (8S)-8-amino-7-oxononanoate + holo-[ACP] + CO2</text>
        <dbReference type="Rhea" id="RHEA:42288"/>
        <dbReference type="Rhea" id="RHEA-COMP:9685"/>
        <dbReference type="Rhea" id="RHEA-COMP:9955"/>
        <dbReference type="ChEBI" id="CHEBI:15378"/>
        <dbReference type="ChEBI" id="CHEBI:16526"/>
        <dbReference type="ChEBI" id="CHEBI:57972"/>
        <dbReference type="ChEBI" id="CHEBI:64479"/>
        <dbReference type="ChEBI" id="CHEBI:78846"/>
        <dbReference type="ChEBI" id="CHEBI:149468"/>
        <dbReference type="EC" id="2.3.1.47"/>
    </reaction>
</comment>
<evidence type="ECO:0000256" key="3">
    <source>
        <dbReference type="ARBA" id="ARBA00010008"/>
    </source>
</evidence>
<dbReference type="Gene3D" id="3.90.1150.10">
    <property type="entry name" value="Aspartate Aminotransferase, domain 1"/>
    <property type="match status" value="1"/>
</dbReference>
<dbReference type="EC" id="2.3.1.47" evidence="11"/>
<dbReference type="GO" id="GO:0030170">
    <property type="term" value="F:pyridoxal phosphate binding"/>
    <property type="evidence" value="ECO:0007669"/>
    <property type="project" value="InterPro"/>
</dbReference>
<dbReference type="Pfam" id="PF00155">
    <property type="entry name" value="Aminotran_1_2"/>
    <property type="match status" value="1"/>
</dbReference>
<feature type="modified residue" description="N6-(pyridoxal phosphate)lysine" evidence="10">
    <location>
        <position position="242"/>
    </location>
</feature>
<dbReference type="InterPro" id="IPR004723">
    <property type="entry name" value="AONS_Archaea/Proteobacteria"/>
</dbReference>
<evidence type="ECO:0000259" key="12">
    <source>
        <dbReference type="Pfam" id="PF00155"/>
    </source>
</evidence>
<dbReference type="OrthoDB" id="9807157at2"/>
<dbReference type="InterPro" id="IPR010962">
    <property type="entry name" value="AONS_Archaea/Firmicutes"/>
</dbReference>
<dbReference type="NCBIfam" id="TIGR00858">
    <property type="entry name" value="bioF"/>
    <property type="match status" value="1"/>
</dbReference>
<feature type="domain" description="Aminotransferase class I/classII large" evidence="12">
    <location>
        <begin position="44"/>
        <end position="383"/>
    </location>
</feature>
<dbReference type="GO" id="GO:0008710">
    <property type="term" value="F:8-amino-7-oxononanoate synthase activity"/>
    <property type="evidence" value="ECO:0007669"/>
    <property type="project" value="UniProtKB-UniRule"/>
</dbReference>
<keyword evidence="5 11" id="KW-0808">Transferase</keyword>
<evidence type="ECO:0000256" key="10">
    <source>
        <dbReference type="PIRSR" id="PIRSR604723-51"/>
    </source>
</evidence>